<feature type="region of interest" description="Disordered" evidence="1">
    <location>
        <begin position="31"/>
        <end position="51"/>
    </location>
</feature>
<dbReference type="AlphaFoldDB" id="A0A2U9BK88"/>
<proteinExistence type="predicted"/>
<keyword evidence="3" id="KW-1185">Reference proteome</keyword>
<feature type="compositionally biased region" description="Polar residues" evidence="1">
    <location>
        <begin position="42"/>
        <end position="51"/>
    </location>
</feature>
<sequence>MSPENRSVPPGCPSGGTSRCRLRPPCSVVMSQSVCSPPHRGQTVTTTQAIG</sequence>
<reference evidence="2 3" key="1">
    <citation type="submission" date="2017-12" db="EMBL/GenBank/DDBJ databases">
        <title>Integrating genomic resources of turbot (Scophthalmus maximus) in depth evaluation of genetic and physical mapping variation across individuals.</title>
        <authorList>
            <person name="Martinez P."/>
        </authorList>
    </citation>
    <scope>NUCLEOTIDE SEQUENCE [LARGE SCALE GENOMIC DNA]</scope>
</reference>
<accession>A0A2U9BK88</accession>
<gene>
    <name evidence="2" type="ORF">SMAX5B_005866</name>
</gene>
<evidence type="ECO:0000313" key="2">
    <source>
        <dbReference type="EMBL" id="AWP04351.1"/>
    </source>
</evidence>
<dbReference type="EMBL" id="CP026249">
    <property type="protein sequence ID" value="AWP04351.1"/>
    <property type="molecule type" value="Genomic_DNA"/>
</dbReference>
<organism evidence="2 3">
    <name type="scientific">Scophthalmus maximus</name>
    <name type="common">Turbot</name>
    <name type="synonym">Psetta maxima</name>
    <dbReference type="NCBI Taxonomy" id="52904"/>
    <lineage>
        <taxon>Eukaryota</taxon>
        <taxon>Metazoa</taxon>
        <taxon>Chordata</taxon>
        <taxon>Craniata</taxon>
        <taxon>Vertebrata</taxon>
        <taxon>Euteleostomi</taxon>
        <taxon>Actinopterygii</taxon>
        <taxon>Neopterygii</taxon>
        <taxon>Teleostei</taxon>
        <taxon>Neoteleostei</taxon>
        <taxon>Acanthomorphata</taxon>
        <taxon>Carangaria</taxon>
        <taxon>Pleuronectiformes</taxon>
        <taxon>Pleuronectoidei</taxon>
        <taxon>Scophthalmidae</taxon>
        <taxon>Scophthalmus</taxon>
    </lineage>
</organism>
<name>A0A2U9BK88_SCOMX</name>
<protein>
    <submittedName>
        <fullName evidence="2">Uncharacterized protein</fullName>
    </submittedName>
</protein>
<evidence type="ECO:0000313" key="3">
    <source>
        <dbReference type="Proteomes" id="UP000246464"/>
    </source>
</evidence>
<dbReference type="Proteomes" id="UP000246464">
    <property type="component" value="Chromosome 7"/>
</dbReference>
<evidence type="ECO:0000256" key="1">
    <source>
        <dbReference type="SAM" id="MobiDB-lite"/>
    </source>
</evidence>